<proteinExistence type="predicted"/>
<gene>
    <name evidence="1" type="ORF">S06H3_08060</name>
</gene>
<feature type="non-terminal residue" evidence="1">
    <location>
        <position position="1"/>
    </location>
</feature>
<comment type="caution">
    <text evidence="1">The sequence shown here is derived from an EMBL/GenBank/DDBJ whole genome shotgun (WGS) entry which is preliminary data.</text>
</comment>
<organism evidence="1">
    <name type="scientific">marine sediment metagenome</name>
    <dbReference type="NCBI Taxonomy" id="412755"/>
    <lineage>
        <taxon>unclassified sequences</taxon>
        <taxon>metagenomes</taxon>
        <taxon>ecological metagenomes</taxon>
    </lineage>
</organism>
<protein>
    <submittedName>
        <fullName evidence="1">Uncharacterized protein</fullName>
    </submittedName>
</protein>
<reference evidence="1" key="1">
    <citation type="journal article" date="2014" name="Front. Microbiol.">
        <title>High frequency of phylogenetically diverse reductive dehalogenase-homologous genes in deep subseafloor sedimentary metagenomes.</title>
        <authorList>
            <person name="Kawai M."/>
            <person name="Futagami T."/>
            <person name="Toyoda A."/>
            <person name="Takaki Y."/>
            <person name="Nishi S."/>
            <person name="Hori S."/>
            <person name="Arai W."/>
            <person name="Tsubouchi T."/>
            <person name="Morono Y."/>
            <person name="Uchiyama I."/>
            <person name="Ito T."/>
            <person name="Fujiyama A."/>
            <person name="Inagaki F."/>
            <person name="Takami H."/>
        </authorList>
    </citation>
    <scope>NUCLEOTIDE SEQUENCE</scope>
    <source>
        <strain evidence="1">Expedition CK06-06</strain>
    </source>
</reference>
<accession>X1KGH7</accession>
<dbReference type="AlphaFoldDB" id="X1KGH7"/>
<dbReference type="EMBL" id="BARV01003350">
    <property type="protein sequence ID" value="GAI05778.1"/>
    <property type="molecule type" value="Genomic_DNA"/>
</dbReference>
<name>X1KGH7_9ZZZZ</name>
<sequence length="128" mass="15016">VVFGENGEIIGASKIWREIESDKEMKIITPEEAFDKFKQRWPGEAKPGQLERAKIRTEVSIKEVYVTYYAKPGCVPQDYIEPVYVFKGDYQTSSKIGERDTVYPVRTQTWVHLVFWHCNKTASWIMRH</sequence>
<evidence type="ECO:0000313" key="1">
    <source>
        <dbReference type="EMBL" id="GAI05778.1"/>
    </source>
</evidence>